<dbReference type="PROSITE" id="PS00630">
    <property type="entry name" value="IMP_2"/>
    <property type="match status" value="1"/>
</dbReference>
<dbReference type="InterPro" id="IPR020552">
    <property type="entry name" value="Inositol_monoPase_Li-sen"/>
</dbReference>
<dbReference type="EMBL" id="JAUDFV010000130">
    <property type="protein sequence ID" value="KAL2729451.1"/>
    <property type="molecule type" value="Genomic_DNA"/>
</dbReference>
<comment type="pathway">
    <text evidence="3 9">Polyol metabolism; myo-inositol biosynthesis; myo-inositol from D-glucose 6-phosphate: step 2/2.</text>
</comment>
<reference evidence="10 11" key="1">
    <citation type="journal article" date="2024" name="Ann. Entomol. Soc. Am.">
        <title>Genomic analyses of the southern and eastern yellowjacket wasps (Hymenoptera: Vespidae) reveal evolutionary signatures of social life.</title>
        <authorList>
            <person name="Catto M.A."/>
            <person name="Caine P.B."/>
            <person name="Orr S.E."/>
            <person name="Hunt B.G."/>
            <person name="Goodisman M.A.D."/>
        </authorList>
    </citation>
    <scope>NUCLEOTIDE SEQUENCE [LARGE SCALE GENOMIC DNA]</scope>
    <source>
        <strain evidence="10">233</strain>
        <tissue evidence="10">Head and thorax</tissue>
    </source>
</reference>
<evidence type="ECO:0000256" key="8">
    <source>
        <dbReference type="PIRSR" id="PIRSR600760-2"/>
    </source>
</evidence>
<dbReference type="PANTHER" id="PTHR20854">
    <property type="entry name" value="INOSITOL MONOPHOSPHATASE"/>
    <property type="match status" value="1"/>
</dbReference>
<name>A0ABD2B9P9_VESSQ</name>
<dbReference type="Gene3D" id="3.30.540.10">
    <property type="entry name" value="Fructose-1,6-Bisphosphatase, subunit A, domain 1"/>
    <property type="match status" value="1"/>
</dbReference>
<feature type="binding site" evidence="8">
    <location>
        <position position="247"/>
    </location>
    <ligand>
        <name>Mg(2+)</name>
        <dbReference type="ChEBI" id="CHEBI:18420"/>
        <label>1</label>
        <note>catalytic</note>
    </ligand>
</feature>
<evidence type="ECO:0000256" key="4">
    <source>
        <dbReference type="ARBA" id="ARBA00009759"/>
    </source>
</evidence>
<dbReference type="InterPro" id="IPR000760">
    <property type="entry name" value="Inositol_monophosphatase-like"/>
</dbReference>
<organism evidence="10 11">
    <name type="scientific">Vespula squamosa</name>
    <name type="common">Southern yellow jacket</name>
    <name type="synonym">Wasp</name>
    <dbReference type="NCBI Taxonomy" id="30214"/>
    <lineage>
        <taxon>Eukaryota</taxon>
        <taxon>Metazoa</taxon>
        <taxon>Ecdysozoa</taxon>
        <taxon>Arthropoda</taxon>
        <taxon>Hexapoda</taxon>
        <taxon>Insecta</taxon>
        <taxon>Pterygota</taxon>
        <taxon>Neoptera</taxon>
        <taxon>Endopterygota</taxon>
        <taxon>Hymenoptera</taxon>
        <taxon>Apocrita</taxon>
        <taxon>Aculeata</taxon>
        <taxon>Vespoidea</taxon>
        <taxon>Vespidae</taxon>
        <taxon>Vespinae</taxon>
        <taxon>Vespula</taxon>
    </lineage>
</organism>
<keyword evidence="7 8" id="KW-0460">Magnesium</keyword>
<comment type="caution">
    <text evidence="10">The sequence shown here is derived from an EMBL/GenBank/DDBJ whole genome shotgun (WGS) entry which is preliminary data.</text>
</comment>
<evidence type="ECO:0000256" key="2">
    <source>
        <dbReference type="ARBA" id="ARBA00001946"/>
    </source>
</evidence>
<feature type="binding site" evidence="8">
    <location>
        <position position="118"/>
    </location>
    <ligand>
        <name>Mg(2+)</name>
        <dbReference type="ChEBI" id="CHEBI:18420"/>
        <label>1</label>
        <note>catalytic</note>
    </ligand>
</feature>
<dbReference type="InterPro" id="IPR020550">
    <property type="entry name" value="Inositol_monophosphatase_CS"/>
</dbReference>
<feature type="binding site" evidence="8">
    <location>
        <position position="120"/>
    </location>
    <ligand>
        <name>Mg(2+)</name>
        <dbReference type="ChEBI" id="CHEBI:18420"/>
        <label>1</label>
        <note>catalytic</note>
    </ligand>
</feature>
<comment type="cofactor">
    <cofactor evidence="2 8 9">
        <name>Mg(2+)</name>
        <dbReference type="ChEBI" id="CHEBI:18420"/>
    </cofactor>
</comment>
<evidence type="ECO:0000256" key="6">
    <source>
        <dbReference type="ARBA" id="ARBA00022801"/>
    </source>
</evidence>
<dbReference type="PRINTS" id="PR00378">
    <property type="entry name" value="LIIMPHPHTASE"/>
</dbReference>
<dbReference type="GO" id="GO:0046872">
    <property type="term" value="F:metal ion binding"/>
    <property type="evidence" value="ECO:0007669"/>
    <property type="project" value="UniProtKB-KW"/>
</dbReference>
<dbReference type="CDD" id="cd01639">
    <property type="entry name" value="IMPase"/>
    <property type="match status" value="1"/>
</dbReference>
<proteinExistence type="inferred from homology"/>
<dbReference type="SUPFAM" id="SSF56655">
    <property type="entry name" value="Carbohydrate phosphatase"/>
    <property type="match status" value="1"/>
</dbReference>
<evidence type="ECO:0000256" key="9">
    <source>
        <dbReference type="RuleBase" id="RU364068"/>
    </source>
</evidence>
<sequence length="301" mass="33548">MFLISRQINKSVKALRIFRDSYLLDRFVKMSDIEEYYVEILRLVKEAGSIVREKIYQCKDAMTKSCDVDLVTEWDRKVEKLLMDGISSKFPDHKFIGEETTSLGKKAELTDAPTWIIDPIDGTMNFVHGLPHTCISVGLHIGKVAEIGVVYNPILEQLFTARRGKGAFLNGAPIQVSGQKELRKALIMVEMGTSRDPEKMKVVFQNVNILIPQIHGMRALGSAALNMCMVALGGADICFEYGIHAWDIAAGDLIVREAGGVCIDPAGGPFDVMSRRVLCASSMELAQELCKQLVQYYPERD</sequence>
<evidence type="ECO:0000313" key="11">
    <source>
        <dbReference type="Proteomes" id="UP001607302"/>
    </source>
</evidence>
<dbReference type="PRINTS" id="PR00377">
    <property type="entry name" value="IMPHPHTASES"/>
</dbReference>
<protein>
    <recommendedName>
        <fullName evidence="9">Inositol-1-monophosphatase</fullName>
        <ecNumber evidence="9">3.1.3.25</ecNumber>
    </recommendedName>
</protein>
<comment type="catalytic activity">
    <reaction evidence="1 9">
        <text>a myo-inositol phosphate + H2O = myo-inositol + phosphate</text>
        <dbReference type="Rhea" id="RHEA:24056"/>
        <dbReference type="ChEBI" id="CHEBI:15377"/>
        <dbReference type="ChEBI" id="CHEBI:17268"/>
        <dbReference type="ChEBI" id="CHEBI:43474"/>
        <dbReference type="ChEBI" id="CHEBI:84139"/>
        <dbReference type="EC" id="3.1.3.25"/>
    </reaction>
</comment>
<evidence type="ECO:0000256" key="3">
    <source>
        <dbReference type="ARBA" id="ARBA00005152"/>
    </source>
</evidence>
<dbReference type="FunFam" id="3.30.540.10:FF:000004">
    <property type="entry name" value="Inositol-1-monophosphatase"/>
    <property type="match status" value="1"/>
</dbReference>
<keyword evidence="11" id="KW-1185">Reference proteome</keyword>
<accession>A0ABD2B9P9</accession>
<dbReference type="EC" id="3.1.3.25" evidence="9"/>
<dbReference type="Proteomes" id="UP001607302">
    <property type="component" value="Unassembled WGS sequence"/>
</dbReference>
<evidence type="ECO:0000256" key="5">
    <source>
        <dbReference type="ARBA" id="ARBA00022723"/>
    </source>
</evidence>
<feature type="binding site" evidence="8">
    <location>
        <position position="98"/>
    </location>
    <ligand>
        <name>Mg(2+)</name>
        <dbReference type="ChEBI" id="CHEBI:18420"/>
        <label>1</label>
        <note>catalytic</note>
    </ligand>
</feature>
<dbReference type="PANTHER" id="PTHR20854:SF4">
    <property type="entry name" value="INOSITOL-1-MONOPHOSPHATASE-RELATED"/>
    <property type="match status" value="1"/>
</dbReference>
<evidence type="ECO:0000256" key="7">
    <source>
        <dbReference type="ARBA" id="ARBA00022842"/>
    </source>
</evidence>
<dbReference type="Pfam" id="PF00459">
    <property type="entry name" value="Inositol_P"/>
    <property type="match status" value="1"/>
</dbReference>
<comment type="similarity">
    <text evidence="4 9">Belongs to the inositol monophosphatase superfamily.</text>
</comment>
<dbReference type="FunFam" id="3.40.190.80:FF:000002">
    <property type="entry name" value="Inositol-1-monophosphatase"/>
    <property type="match status" value="1"/>
</dbReference>
<dbReference type="InterPro" id="IPR033942">
    <property type="entry name" value="IMPase"/>
</dbReference>
<gene>
    <name evidence="10" type="ORF">V1478_005741</name>
</gene>
<keyword evidence="6 9" id="KW-0378">Hydrolase</keyword>
<evidence type="ECO:0000313" key="10">
    <source>
        <dbReference type="EMBL" id="KAL2729451.1"/>
    </source>
</evidence>
<dbReference type="InterPro" id="IPR020583">
    <property type="entry name" value="Inositol_monoP_metal-BS"/>
</dbReference>
<dbReference type="GO" id="GO:0052834">
    <property type="term" value="F:inositol monophosphate phosphatase activity"/>
    <property type="evidence" value="ECO:0007669"/>
    <property type="project" value="UniProtKB-EC"/>
</dbReference>
<dbReference type="PROSITE" id="PS00629">
    <property type="entry name" value="IMP_1"/>
    <property type="match status" value="1"/>
</dbReference>
<dbReference type="AlphaFoldDB" id="A0ABD2B9P9"/>
<dbReference type="Gene3D" id="3.40.190.80">
    <property type="match status" value="1"/>
</dbReference>
<feature type="binding site" evidence="8">
    <location>
        <position position="121"/>
    </location>
    <ligand>
        <name>Mg(2+)</name>
        <dbReference type="ChEBI" id="CHEBI:18420"/>
        <label>1</label>
        <note>catalytic</note>
    </ligand>
</feature>
<evidence type="ECO:0000256" key="1">
    <source>
        <dbReference type="ARBA" id="ARBA00001033"/>
    </source>
</evidence>
<keyword evidence="5 8" id="KW-0479">Metal-binding</keyword>